<dbReference type="Proteomes" id="UP001180729">
    <property type="component" value="Unassembled WGS sequence"/>
</dbReference>
<evidence type="ECO:0000256" key="7">
    <source>
        <dbReference type="ARBA" id="ARBA00022967"/>
    </source>
</evidence>
<evidence type="ECO:0000313" key="13">
    <source>
        <dbReference type="EMBL" id="MDR0177858.1"/>
    </source>
</evidence>
<keyword evidence="3" id="KW-0813">Transport</keyword>
<dbReference type="PANTHER" id="PTHR11058">
    <property type="entry name" value="NADH-UBIQUINONE OXIDOREDUCTASE CHAIN 3"/>
    <property type="match status" value="1"/>
</dbReference>
<keyword evidence="5 11" id="KW-0812">Transmembrane</keyword>
<evidence type="ECO:0000313" key="23">
    <source>
        <dbReference type="Proteomes" id="UP001180729"/>
    </source>
</evidence>
<keyword evidence="6 11" id="KW-0874">Quinone</keyword>
<comment type="caution">
    <text evidence="14">The sequence shown here is derived from an EMBL/GenBank/DDBJ whole genome shotgun (WGS) entry which is preliminary data.</text>
</comment>
<evidence type="ECO:0000256" key="10">
    <source>
        <dbReference type="ARBA" id="ARBA00023136"/>
    </source>
</evidence>
<evidence type="ECO:0000256" key="8">
    <source>
        <dbReference type="ARBA" id="ARBA00022989"/>
    </source>
</evidence>
<sequence length="119" mass="13043">MNPYASLLIMAALALLVAVGGLAMSAIISPARRNRVKVANYECGIDPTPANTEHGRFPVSFYLVGMTFIIFDVEVVFLYPWATAFGRLGFFGLGAAVLFIGLITVPYILEWRRGGLDWD</sequence>
<dbReference type="GeneID" id="64211877"/>
<dbReference type="Proteomes" id="UP000186769">
    <property type="component" value="Unassembled WGS sequence"/>
</dbReference>
<organism evidence="14 23">
    <name type="scientific">Actinomyces oris</name>
    <dbReference type="NCBI Taxonomy" id="544580"/>
    <lineage>
        <taxon>Bacteria</taxon>
        <taxon>Bacillati</taxon>
        <taxon>Actinomycetota</taxon>
        <taxon>Actinomycetes</taxon>
        <taxon>Actinomycetales</taxon>
        <taxon>Actinomycetaceae</taxon>
        <taxon>Actinomyces</taxon>
    </lineage>
</organism>
<dbReference type="EMBL" id="MSKJ01000024">
    <property type="protein sequence ID" value="OLO43589.1"/>
    <property type="molecule type" value="Genomic_DNA"/>
</dbReference>
<evidence type="ECO:0000313" key="18">
    <source>
        <dbReference type="EMBL" id="TQD61893.1"/>
    </source>
</evidence>
<dbReference type="InterPro" id="IPR000440">
    <property type="entry name" value="NADH_UbQ/plastoQ_OxRdtase_su3"/>
</dbReference>
<dbReference type="EMBL" id="VICC01000004">
    <property type="protein sequence ID" value="TQD61893.1"/>
    <property type="molecule type" value="Genomic_DNA"/>
</dbReference>
<evidence type="ECO:0000256" key="3">
    <source>
        <dbReference type="ARBA" id="ARBA00022448"/>
    </source>
</evidence>
<dbReference type="EMBL" id="MSKL01000019">
    <property type="protein sequence ID" value="OLO49224.1"/>
    <property type="molecule type" value="Genomic_DNA"/>
</dbReference>
<evidence type="ECO:0000256" key="6">
    <source>
        <dbReference type="ARBA" id="ARBA00022719"/>
    </source>
</evidence>
<keyword evidence="8 12" id="KW-1133">Transmembrane helix</keyword>
<evidence type="ECO:0000313" key="22">
    <source>
        <dbReference type="Proteomes" id="UP000317942"/>
    </source>
</evidence>
<reference evidence="15 21" key="1">
    <citation type="submission" date="2016-12" db="EMBL/GenBank/DDBJ databases">
        <title>Genomic Comparison of strains in the 'Actinomyces naeslundii' Group.</title>
        <authorList>
            <person name="Mughal S.R."/>
            <person name="Do T."/>
            <person name="Gilbert S.C."/>
            <person name="Witherden E.A."/>
            <person name="Didelot X."/>
            <person name="Beighton D."/>
        </authorList>
    </citation>
    <scope>NUCLEOTIDE SEQUENCE [LARGE SCALE GENOMIC DNA]</scope>
    <source>
        <strain evidence="15 21">CCUG 33920</strain>
    </source>
</reference>
<dbReference type="Proteomes" id="UP000186394">
    <property type="component" value="Unassembled WGS sequence"/>
</dbReference>
<dbReference type="GO" id="GO:0016491">
    <property type="term" value="F:oxidoreductase activity"/>
    <property type="evidence" value="ECO:0007669"/>
    <property type="project" value="UniProtKB-KW"/>
</dbReference>
<dbReference type="RefSeq" id="WP_003787163.1">
    <property type="nucleotide sequence ID" value="NZ_CAJZKH010000006.1"/>
</dbReference>
<reference evidence="18 22" key="3">
    <citation type="submission" date="2019-06" db="EMBL/GenBank/DDBJ databases">
        <title>Draft genome sequence of Actinomyces oris CCUG 34288T.</title>
        <authorList>
            <person name="Salva-Serra F."/>
            <person name="Cardew S."/>
            <person name="Moore E."/>
        </authorList>
    </citation>
    <scope>NUCLEOTIDE SEQUENCE [LARGE SCALE GENOMIC DNA]</scope>
    <source>
        <strain evidence="18 22">CCUG 34288</strain>
    </source>
</reference>
<dbReference type="AlphaFoldDB" id="A0A120KQA2"/>
<dbReference type="Gene3D" id="1.20.58.1610">
    <property type="entry name" value="NADH:ubiquinone/plastoquinone oxidoreductase, chain 3"/>
    <property type="match status" value="1"/>
</dbReference>
<evidence type="ECO:0000256" key="5">
    <source>
        <dbReference type="ARBA" id="ARBA00022692"/>
    </source>
</evidence>
<evidence type="ECO:0000256" key="11">
    <source>
        <dbReference type="RuleBase" id="RU003639"/>
    </source>
</evidence>
<dbReference type="Proteomes" id="UP001230065">
    <property type="component" value="Unassembled WGS sequence"/>
</dbReference>
<keyword evidence="4" id="KW-1003">Cell membrane</keyword>
<keyword evidence="7" id="KW-1278">Translocase</keyword>
<dbReference type="Proteomes" id="UP000317942">
    <property type="component" value="Unassembled WGS sequence"/>
</dbReference>
<dbReference type="InterPro" id="IPR038430">
    <property type="entry name" value="NDAH_ubi_oxred_su3_sf"/>
</dbReference>
<dbReference type="GO" id="GO:0048038">
    <property type="term" value="F:quinone binding"/>
    <property type="evidence" value="ECO:0007669"/>
    <property type="project" value="UniProtKB-KW"/>
</dbReference>
<dbReference type="PANTHER" id="PTHR11058:SF22">
    <property type="entry name" value="NADH-QUINONE OXIDOREDUCTASE SUBUNIT A"/>
    <property type="match status" value="1"/>
</dbReference>
<accession>A0A120KQA2</accession>
<dbReference type="EMBL" id="JAMZMH010000001">
    <property type="protein sequence ID" value="MDT0247711.1"/>
    <property type="molecule type" value="Genomic_DNA"/>
</dbReference>
<reference evidence="19 20" key="2">
    <citation type="submission" date="2016-12" db="EMBL/GenBank/DDBJ databases">
        <title>Genomic comparison of strains in the 'Actinomyces naeslundii' group.</title>
        <authorList>
            <person name="Mughal S.R."/>
            <person name="Do T."/>
            <person name="Gilbert S.C."/>
            <person name="Witherden E.A."/>
            <person name="Didelot X."/>
            <person name="Beighton D."/>
        </authorList>
    </citation>
    <scope>NUCLEOTIDE SEQUENCE [LARGE SCALE GENOMIC DNA]</scope>
    <source>
        <strain evidence="17 20">G53E</strain>
        <strain evidence="16 19">P6N</strain>
    </source>
</reference>
<evidence type="ECO:0000313" key="15">
    <source>
        <dbReference type="EMBL" id="OLO43589.1"/>
    </source>
</evidence>
<evidence type="ECO:0000313" key="14">
    <source>
        <dbReference type="EMBL" id="MDT0247711.1"/>
    </source>
</evidence>
<reference evidence="14" key="4">
    <citation type="submission" date="2022-06" db="EMBL/GenBank/DDBJ databases">
        <title>Draft Genome Sequences of Three Actinomyces oris Strains, Isolated from Healthy Human Feces.</title>
        <authorList>
            <person name="Ye Y."/>
            <person name="Liu C."/>
            <person name="Zhao J."/>
            <person name="Xu J."/>
            <person name="Huang H."/>
            <person name="Wang B."/>
            <person name="Wei J."/>
            <person name="Jing X."/>
        </authorList>
    </citation>
    <scope>NUCLEOTIDE SEQUENCE</scope>
    <source>
        <strain evidence="14">CNGBCC1803368</strain>
        <strain evidence="13">CNGBCC1803727</strain>
    </source>
</reference>
<comment type="catalytic activity">
    <reaction evidence="11">
        <text>a quinone + NADH + 5 H(+)(in) = a quinol + NAD(+) + 4 H(+)(out)</text>
        <dbReference type="Rhea" id="RHEA:57888"/>
        <dbReference type="ChEBI" id="CHEBI:15378"/>
        <dbReference type="ChEBI" id="CHEBI:24646"/>
        <dbReference type="ChEBI" id="CHEBI:57540"/>
        <dbReference type="ChEBI" id="CHEBI:57945"/>
        <dbReference type="ChEBI" id="CHEBI:132124"/>
    </reaction>
</comment>
<comment type="function">
    <text evidence="11">NDH-1 shuttles electrons from NADH, via FMN and iron-sulfur (Fe-S) centers, to quinones in the respiratory chain.</text>
</comment>
<dbReference type="OrthoDB" id="9791970at2"/>
<evidence type="ECO:0000313" key="21">
    <source>
        <dbReference type="Proteomes" id="UP000186857"/>
    </source>
</evidence>
<dbReference type="GO" id="GO:0008137">
    <property type="term" value="F:NADH dehydrogenase (ubiquinone) activity"/>
    <property type="evidence" value="ECO:0007669"/>
    <property type="project" value="InterPro"/>
</dbReference>
<feature type="transmembrane region" description="Helical" evidence="12">
    <location>
        <begin position="88"/>
        <end position="109"/>
    </location>
</feature>
<evidence type="ECO:0000256" key="1">
    <source>
        <dbReference type="ARBA" id="ARBA00004370"/>
    </source>
</evidence>
<evidence type="ECO:0000313" key="16">
    <source>
        <dbReference type="EMBL" id="OLO49224.1"/>
    </source>
</evidence>
<protein>
    <recommendedName>
        <fullName evidence="11">NADH-quinone oxidoreductase subunit</fullName>
        <ecNumber evidence="11">7.1.1.-</ecNumber>
    </recommendedName>
</protein>
<evidence type="ECO:0000256" key="9">
    <source>
        <dbReference type="ARBA" id="ARBA00023027"/>
    </source>
</evidence>
<feature type="transmembrane region" description="Helical" evidence="12">
    <location>
        <begin position="6"/>
        <end position="28"/>
    </location>
</feature>
<dbReference type="GO" id="GO:0005886">
    <property type="term" value="C:plasma membrane"/>
    <property type="evidence" value="ECO:0007669"/>
    <property type="project" value="UniProtKB-SubCell"/>
</dbReference>
<dbReference type="Pfam" id="PF00507">
    <property type="entry name" value="Oxidored_q4"/>
    <property type="match status" value="1"/>
</dbReference>
<dbReference type="KEGG" id="aos:AXE84_07415"/>
<proteinExistence type="inferred from homology"/>
<evidence type="ECO:0000313" key="19">
    <source>
        <dbReference type="Proteomes" id="UP000186394"/>
    </source>
</evidence>
<gene>
    <name evidence="14" type="primary">ndhC</name>
    <name evidence="17" type="ORF">BKH15_05490</name>
    <name evidence="16" type="ORF">BKH28_07845</name>
    <name evidence="15" type="ORF">BKH29_10050</name>
    <name evidence="18" type="ORF">FK267_05760</name>
    <name evidence="13" type="ORF">RF687_07850</name>
    <name evidence="14" type="ORF">RMW62_01240</name>
</gene>
<evidence type="ECO:0000256" key="4">
    <source>
        <dbReference type="ARBA" id="ARBA00022475"/>
    </source>
</evidence>
<keyword evidence="14" id="KW-0560">Oxidoreductase</keyword>
<keyword evidence="10 12" id="KW-0472">Membrane</keyword>
<dbReference type="EMBL" id="MSKW01000012">
    <property type="protein sequence ID" value="OLO77199.1"/>
    <property type="molecule type" value="Genomic_DNA"/>
</dbReference>
<comment type="subcellular location">
    <subcellularLocation>
        <location evidence="11">Cell membrane</location>
        <topology evidence="11">Multi-pass membrane protein</topology>
    </subcellularLocation>
    <subcellularLocation>
        <location evidence="1">Membrane</location>
    </subcellularLocation>
</comment>
<dbReference type="GO" id="GO:0030964">
    <property type="term" value="C:NADH dehydrogenase complex"/>
    <property type="evidence" value="ECO:0007669"/>
    <property type="project" value="TreeGrafter"/>
</dbReference>
<evidence type="ECO:0000256" key="2">
    <source>
        <dbReference type="ARBA" id="ARBA00008472"/>
    </source>
</evidence>
<evidence type="ECO:0000313" key="17">
    <source>
        <dbReference type="EMBL" id="OLO77199.1"/>
    </source>
</evidence>
<feature type="transmembrane region" description="Helical" evidence="12">
    <location>
        <begin position="61"/>
        <end position="82"/>
    </location>
</feature>
<dbReference type="EMBL" id="JAMZMF010000010">
    <property type="protein sequence ID" value="MDR0177858.1"/>
    <property type="molecule type" value="Genomic_DNA"/>
</dbReference>
<name>A0A120KQA2_9ACTO</name>
<keyword evidence="9 11" id="KW-0520">NAD</keyword>
<dbReference type="Proteomes" id="UP000186857">
    <property type="component" value="Unassembled WGS sequence"/>
</dbReference>
<comment type="similarity">
    <text evidence="2 11">Belongs to the complex I subunit 3 family.</text>
</comment>
<evidence type="ECO:0000256" key="12">
    <source>
        <dbReference type="SAM" id="Phobius"/>
    </source>
</evidence>
<dbReference type="EC" id="7.1.1.-" evidence="11"/>
<evidence type="ECO:0000313" key="20">
    <source>
        <dbReference type="Proteomes" id="UP000186769"/>
    </source>
</evidence>